<organism evidence="15 16">
    <name type="scientific">Actinomadura verrucosospora</name>
    <dbReference type="NCBI Taxonomy" id="46165"/>
    <lineage>
        <taxon>Bacteria</taxon>
        <taxon>Bacillati</taxon>
        <taxon>Actinomycetota</taxon>
        <taxon>Actinomycetes</taxon>
        <taxon>Streptosporangiales</taxon>
        <taxon>Thermomonosporaceae</taxon>
        <taxon>Actinomadura</taxon>
    </lineage>
</organism>
<evidence type="ECO:0000256" key="2">
    <source>
        <dbReference type="ARBA" id="ARBA00007019"/>
    </source>
</evidence>
<evidence type="ECO:0000256" key="6">
    <source>
        <dbReference type="ARBA" id="ARBA00022692"/>
    </source>
</evidence>
<evidence type="ECO:0000256" key="7">
    <source>
        <dbReference type="ARBA" id="ARBA00022847"/>
    </source>
</evidence>
<dbReference type="GO" id="GO:0015079">
    <property type="term" value="F:potassium ion transmembrane transporter activity"/>
    <property type="evidence" value="ECO:0007669"/>
    <property type="project" value="InterPro"/>
</dbReference>
<dbReference type="EMBL" id="CP053892">
    <property type="protein sequence ID" value="QKG24598.1"/>
    <property type="molecule type" value="Genomic_DNA"/>
</dbReference>
<dbReference type="Pfam" id="PF22776">
    <property type="entry name" value="K_trans_C"/>
    <property type="match status" value="1"/>
</dbReference>
<evidence type="ECO:0000256" key="9">
    <source>
        <dbReference type="ARBA" id="ARBA00022989"/>
    </source>
</evidence>
<keyword evidence="5" id="KW-0633">Potassium transport</keyword>
<comment type="similarity">
    <text evidence="2">Belongs to the HAK/KUP transporter (TC 2.A.72) family.</text>
</comment>
<keyword evidence="7" id="KW-0769">Symport</keyword>
<evidence type="ECO:0000259" key="14">
    <source>
        <dbReference type="Pfam" id="PF22776"/>
    </source>
</evidence>
<dbReference type="AlphaFoldDB" id="A0A7D3VWT7"/>
<evidence type="ECO:0000256" key="11">
    <source>
        <dbReference type="ARBA" id="ARBA00023136"/>
    </source>
</evidence>
<evidence type="ECO:0000256" key="10">
    <source>
        <dbReference type="ARBA" id="ARBA00023065"/>
    </source>
</evidence>
<evidence type="ECO:0000313" key="16">
    <source>
        <dbReference type="Proteomes" id="UP000501240"/>
    </source>
</evidence>
<name>A0A7D3VWT7_ACTVE</name>
<dbReference type="InterPro" id="IPR053951">
    <property type="entry name" value="K_trans_N"/>
</dbReference>
<feature type="transmembrane region" description="Helical" evidence="12">
    <location>
        <begin position="12"/>
        <end position="37"/>
    </location>
</feature>
<feature type="domain" description="K+ potassium transporter C-terminal" evidence="14">
    <location>
        <begin position="121"/>
        <end position="263"/>
    </location>
</feature>
<evidence type="ECO:0000256" key="5">
    <source>
        <dbReference type="ARBA" id="ARBA00022538"/>
    </source>
</evidence>
<dbReference type="Pfam" id="PF02705">
    <property type="entry name" value="K_trans"/>
    <property type="match status" value="1"/>
</dbReference>
<dbReference type="Proteomes" id="UP000501240">
    <property type="component" value="Chromosome"/>
</dbReference>
<keyword evidence="9 12" id="KW-1133">Transmembrane helix</keyword>
<evidence type="ECO:0000256" key="12">
    <source>
        <dbReference type="SAM" id="Phobius"/>
    </source>
</evidence>
<keyword evidence="4" id="KW-1003">Cell membrane</keyword>
<dbReference type="InterPro" id="IPR053952">
    <property type="entry name" value="K_trans_C"/>
</dbReference>
<evidence type="ECO:0000259" key="13">
    <source>
        <dbReference type="Pfam" id="PF02705"/>
    </source>
</evidence>
<dbReference type="GO" id="GO:0015293">
    <property type="term" value="F:symporter activity"/>
    <property type="evidence" value="ECO:0007669"/>
    <property type="project" value="UniProtKB-KW"/>
</dbReference>
<reference evidence="15 16" key="1">
    <citation type="submission" date="2020-05" db="EMBL/GenBank/DDBJ databases">
        <title>Actinomadura verrucosospora NRRL-B18236 (PFL_A860) Genome sequencing and assembly.</title>
        <authorList>
            <person name="Samborskyy M."/>
        </authorList>
    </citation>
    <scope>NUCLEOTIDE SEQUENCE [LARGE SCALE GENOMIC DNA]</scope>
    <source>
        <strain evidence="15 16">NRRL:B18236</strain>
    </source>
</reference>
<gene>
    <name evidence="15" type="ORF">ACTIVE_6245</name>
</gene>
<keyword evidence="3" id="KW-0813">Transport</keyword>
<protein>
    <submittedName>
        <fullName evidence="15">Low affinity potassium transporter (Kup family)</fullName>
    </submittedName>
</protein>
<dbReference type="InterPro" id="IPR003855">
    <property type="entry name" value="K+_transporter"/>
</dbReference>
<sequence>MRTRTDRLAARVPAHLAVTGTFLITTALFLVVARVAWRWATWKPVVAGVVPGGAEIAYFSANLTKITHGGRLPLLIGVTVFTVMKTWERGREIVTDRRTAEEGPLPEFIETLHCDGVQRVPGTAVFPHPTKTTTPLALRANFEHNHVVHEHVVIVSMVSENVSYIPAEEQLSIDDLEYGDDGILHVTVRHGFQDRQDLPAALRRAALLPEAGLCFDPEHDSYFLSRGTLRPTHAPGRQRWRKRLFLVLARNAANPAEYFGLPMRAPWSWAHKSTSDPVHAENYFRAGRAIHLVP</sequence>
<proteinExistence type="inferred from homology"/>
<dbReference type="PANTHER" id="PTHR30540:SF79">
    <property type="entry name" value="LOW AFFINITY POTASSIUM TRANSPORT SYSTEM PROTEIN KUP"/>
    <property type="match status" value="1"/>
</dbReference>
<feature type="domain" description="K+ potassium transporter integral membrane" evidence="13">
    <location>
        <begin position="16"/>
        <end position="110"/>
    </location>
</feature>
<evidence type="ECO:0000313" key="15">
    <source>
        <dbReference type="EMBL" id="QKG24598.1"/>
    </source>
</evidence>
<evidence type="ECO:0000256" key="3">
    <source>
        <dbReference type="ARBA" id="ARBA00022448"/>
    </source>
</evidence>
<accession>A0A7D3VWT7</accession>
<keyword evidence="11 12" id="KW-0472">Membrane</keyword>
<dbReference type="RefSeq" id="WP_173098377.1">
    <property type="nucleotide sequence ID" value="NZ_CP053892.1"/>
</dbReference>
<keyword evidence="16" id="KW-1185">Reference proteome</keyword>
<comment type="subcellular location">
    <subcellularLocation>
        <location evidence="1">Membrane</location>
        <topology evidence="1">Multi-pass membrane protein</topology>
    </subcellularLocation>
</comment>
<evidence type="ECO:0000256" key="8">
    <source>
        <dbReference type="ARBA" id="ARBA00022958"/>
    </source>
</evidence>
<keyword evidence="8" id="KW-0630">Potassium</keyword>
<keyword evidence="6 12" id="KW-0812">Transmembrane</keyword>
<evidence type="ECO:0000256" key="1">
    <source>
        <dbReference type="ARBA" id="ARBA00004141"/>
    </source>
</evidence>
<dbReference type="PANTHER" id="PTHR30540">
    <property type="entry name" value="OSMOTIC STRESS POTASSIUM TRANSPORTER"/>
    <property type="match status" value="1"/>
</dbReference>
<dbReference type="GO" id="GO:0016020">
    <property type="term" value="C:membrane"/>
    <property type="evidence" value="ECO:0007669"/>
    <property type="project" value="UniProtKB-SubCell"/>
</dbReference>
<keyword evidence="10" id="KW-0406">Ion transport</keyword>
<evidence type="ECO:0000256" key="4">
    <source>
        <dbReference type="ARBA" id="ARBA00022475"/>
    </source>
</evidence>